<dbReference type="AlphaFoldDB" id="A0A0A2FX68"/>
<dbReference type="PROSITE" id="PS51257">
    <property type="entry name" value="PROKAR_LIPOPROTEIN"/>
    <property type="match status" value="1"/>
</dbReference>
<keyword evidence="3" id="KW-1185">Reference proteome</keyword>
<proteinExistence type="predicted"/>
<evidence type="ECO:0000313" key="2">
    <source>
        <dbReference type="EMBL" id="KGN92779.1"/>
    </source>
</evidence>
<dbReference type="InterPro" id="IPR056106">
    <property type="entry name" value="DUF7689"/>
</dbReference>
<reference evidence="2 3" key="1">
    <citation type="submission" date="2014-08" db="EMBL/GenBank/DDBJ databases">
        <title>Porphyromonas gulae strain:COT-052_OH3439 Genome sequencing.</title>
        <authorList>
            <person name="Wallis C."/>
            <person name="Deusch O."/>
            <person name="O'Flynn C."/>
            <person name="Davis I."/>
            <person name="Jospin G."/>
            <person name="Darling A.E."/>
            <person name="Coil D.A."/>
            <person name="Alexiev A."/>
            <person name="Horsfall A."/>
            <person name="Kirkwood N."/>
            <person name="Harris S."/>
            <person name="Eisen J.A."/>
        </authorList>
    </citation>
    <scope>NUCLEOTIDE SEQUENCE [LARGE SCALE GENOMIC DNA]</scope>
    <source>
        <strain evidence="3">COT-052 OH3439</strain>
    </source>
</reference>
<evidence type="ECO:0000259" key="1">
    <source>
        <dbReference type="Pfam" id="PF24738"/>
    </source>
</evidence>
<sequence>MKKLSLQSIGLFFAAAVQTVFLTGCENRFDLEDIPQEAEIRTRSAVGETDNGREYLGRNFYLTSSDEVVSDSRSGAERKMLARTFNIQTGSVGSNYLGVHVMACYTDKDGTLQQIEVWVNDEYAGELDIRKAEWDFVTLKDGKTVRLRQGANKITFLSSLPYFPEIDAIQVESARQALIKEDPQYNAFIALLKQQRNASTSKLEQEEIIRMTSESDDGLNASSRSVGRSAYDQSWNWQVTPRELSNPDGNYRHLVCVPVTYTYHRKLSLSSGTHTFMTNPIEGDSYYTVDPVMYLYKIDDPHNYTYYSDDASDMGRHARITATLPAGEYYLVIRAYSSYYASTTTGRQGLVNVFQDGYILNSQCPIAGYSVDVDSPNTGIINYFTAYTTGIAEFFLEEKGSKKVKFFGESYFYVPPMEQMWFNDARVRLTKPSSQARYNMIISSVGAFGAYYGNCDVYGSCQQVMSGDLVANSFPNLMVNDGIYSSGGETNVYNCASWAGGLTYGWTWGGIYESNTSPYLVGPYYGDPNVWSSWDAFFANNPQRYAGATVYTRENADATNGEVAVWSYNGNISGVTHFSCRGTANDHPHGYAWESKPGALRRIFHPRDALRGQGMYSYGQVFAYYRDASKPIGPYPNPGLRKNSSQSISFEESVRRGLTVIEKVELTPVEKETFTRKSKEKGLTANNPEIRKLYDAWDKKISSQYAHISNPYVLMEIQEGKNLIAYCREKQQEALVFFINLYFNDSRETATKAVSHYMFCVIFSEYGAEIEAIKNDWRRNQYNQKGAYIAPVPEMFVKKFAKRLFNKLL</sequence>
<name>A0A0A2FX68_9PORP</name>
<accession>A0A0A2FX68</accession>
<protein>
    <recommendedName>
        <fullName evidence="1">DUF7689 domain-containing protein</fullName>
    </recommendedName>
</protein>
<gene>
    <name evidence="2" type="ORF">HR15_01930</name>
</gene>
<dbReference type="Proteomes" id="UP000030146">
    <property type="component" value="Unassembled WGS sequence"/>
</dbReference>
<dbReference type="RefSeq" id="WP_039423439.1">
    <property type="nucleotide sequence ID" value="NZ_JRAK01000036.1"/>
</dbReference>
<evidence type="ECO:0000313" key="3">
    <source>
        <dbReference type="Proteomes" id="UP000030146"/>
    </source>
</evidence>
<organism evidence="2 3">
    <name type="scientific">Porphyromonas gulae</name>
    <dbReference type="NCBI Taxonomy" id="111105"/>
    <lineage>
        <taxon>Bacteria</taxon>
        <taxon>Pseudomonadati</taxon>
        <taxon>Bacteroidota</taxon>
        <taxon>Bacteroidia</taxon>
        <taxon>Bacteroidales</taxon>
        <taxon>Porphyromonadaceae</taxon>
        <taxon>Porphyromonas</taxon>
    </lineage>
</organism>
<dbReference type="EMBL" id="JRAK01000036">
    <property type="protein sequence ID" value="KGN92779.1"/>
    <property type="molecule type" value="Genomic_DNA"/>
</dbReference>
<dbReference type="Pfam" id="PF24738">
    <property type="entry name" value="DUF7689"/>
    <property type="match status" value="1"/>
</dbReference>
<feature type="domain" description="DUF7689" evidence="1">
    <location>
        <begin position="486"/>
        <end position="626"/>
    </location>
</feature>
<comment type="caution">
    <text evidence="2">The sequence shown here is derived from an EMBL/GenBank/DDBJ whole genome shotgun (WGS) entry which is preliminary data.</text>
</comment>